<dbReference type="Proteomes" id="UP000653454">
    <property type="component" value="Unassembled WGS sequence"/>
</dbReference>
<sequence>MVIIEVNPVKVGGGFEVAGIATVAILMLLTSASSAPLPRTLGSLVSGDTLGLELPTALLAGAGAGAVQVVVNVYTDSTGNIQVDPAVF</sequence>
<evidence type="ECO:0000313" key="3">
    <source>
        <dbReference type="Proteomes" id="UP000653454"/>
    </source>
</evidence>
<comment type="caution">
    <text evidence="2">The sequence shown here is derived from an EMBL/GenBank/DDBJ whole genome shotgun (WGS) entry which is preliminary data.</text>
</comment>
<keyword evidence="1" id="KW-0472">Membrane</keyword>
<gene>
    <name evidence="2" type="ORF">PLXY2_LOCUS7408</name>
</gene>
<dbReference type="EMBL" id="CAJHNJ030000025">
    <property type="protein sequence ID" value="CAG9121798.1"/>
    <property type="molecule type" value="Genomic_DNA"/>
</dbReference>
<feature type="transmembrane region" description="Helical" evidence="1">
    <location>
        <begin position="12"/>
        <end position="29"/>
    </location>
</feature>
<accession>A0A8S4F0M3</accession>
<keyword evidence="1" id="KW-1133">Transmembrane helix</keyword>
<protein>
    <submittedName>
        <fullName evidence="2">(diamondback moth) hypothetical protein</fullName>
    </submittedName>
</protein>
<evidence type="ECO:0000256" key="1">
    <source>
        <dbReference type="SAM" id="Phobius"/>
    </source>
</evidence>
<keyword evidence="3" id="KW-1185">Reference proteome</keyword>
<proteinExistence type="predicted"/>
<evidence type="ECO:0000313" key="2">
    <source>
        <dbReference type="EMBL" id="CAG9121798.1"/>
    </source>
</evidence>
<name>A0A8S4F0M3_PLUXY</name>
<keyword evidence="1" id="KW-0812">Transmembrane</keyword>
<reference evidence="2" key="1">
    <citation type="submission" date="2020-11" db="EMBL/GenBank/DDBJ databases">
        <authorList>
            <person name="Whiteford S."/>
        </authorList>
    </citation>
    <scope>NUCLEOTIDE SEQUENCE</scope>
</reference>
<dbReference type="AlphaFoldDB" id="A0A8S4F0M3"/>
<organism evidence="2 3">
    <name type="scientific">Plutella xylostella</name>
    <name type="common">Diamondback moth</name>
    <name type="synonym">Plutella maculipennis</name>
    <dbReference type="NCBI Taxonomy" id="51655"/>
    <lineage>
        <taxon>Eukaryota</taxon>
        <taxon>Metazoa</taxon>
        <taxon>Ecdysozoa</taxon>
        <taxon>Arthropoda</taxon>
        <taxon>Hexapoda</taxon>
        <taxon>Insecta</taxon>
        <taxon>Pterygota</taxon>
        <taxon>Neoptera</taxon>
        <taxon>Endopterygota</taxon>
        <taxon>Lepidoptera</taxon>
        <taxon>Glossata</taxon>
        <taxon>Ditrysia</taxon>
        <taxon>Yponomeutoidea</taxon>
        <taxon>Plutellidae</taxon>
        <taxon>Plutella</taxon>
    </lineage>
</organism>